<evidence type="ECO:0000313" key="1">
    <source>
        <dbReference type="EMBL" id="MEA5429308.1"/>
    </source>
</evidence>
<organism evidence="1 2">
    <name type="scientific">Arcicella lustrica</name>
    <dbReference type="NCBI Taxonomy" id="2984196"/>
    <lineage>
        <taxon>Bacteria</taxon>
        <taxon>Pseudomonadati</taxon>
        <taxon>Bacteroidota</taxon>
        <taxon>Cytophagia</taxon>
        <taxon>Cytophagales</taxon>
        <taxon>Flectobacillaceae</taxon>
        <taxon>Arcicella</taxon>
    </lineage>
</organism>
<sequence>MRNLEKFSGNVISKSEMKLVNGGKYPTCDFTVHSPSGDIHYSGLCSSTNVNECGQYAAQQASTLNAAAGYPGVSWSCSENPA</sequence>
<evidence type="ECO:0000313" key="2">
    <source>
        <dbReference type="Proteomes" id="UP001302222"/>
    </source>
</evidence>
<accession>A0ABU5SPX1</accession>
<proteinExistence type="predicted"/>
<name>A0ABU5SPX1_9BACT</name>
<dbReference type="RefSeq" id="WP_323689430.1">
    <property type="nucleotide sequence ID" value="NZ_JAYGIM010000019.1"/>
</dbReference>
<dbReference type="EMBL" id="JAYGIM010000019">
    <property type="protein sequence ID" value="MEA5429308.1"/>
    <property type="molecule type" value="Genomic_DNA"/>
</dbReference>
<dbReference type="Proteomes" id="UP001302222">
    <property type="component" value="Unassembled WGS sequence"/>
</dbReference>
<reference evidence="1 2" key="1">
    <citation type="submission" date="2023-12" db="EMBL/GenBank/DDBJ databases">
        <title>Novel species of the genus Arcicella isolated from rivers.</title>
        <authorList>
            <person name="Lu H."/>
        </authorList>
    </citation>
    <scope>NUCLEOTIDE SEQUENCE [LARGE SCALE GENOMIC DNA]</scope>
    <source>
        <strain evidence="1 2">DC25W</strain>
    </source>
</reference>
<gene>
    <name evidence="1" type="ORF">VB798_22135</name>
</gene>
<protein>
    <submittedName>
        <fullName evidence="1">Uncharacterized protein</fullName>
    </submittedName>
</protein>
<keyword evidence="2" id="KW-1185">Reference proteome</keyword>
<comment type="caution">
    <text evidence="1">The sequence shown here is derived from an EMBL/GenBank/DDBJ whole genome shotgun (WGS) entry which is preliminary data.</text>
</comment>